<gene>
    <name evidence="6" type="ORF">L203_103597</name>
</gene>
<evidence type="ECO:0000259" key="4">
    <source>
        <dbReference type="Pfam" id="PF17820"/>
    </source>
</evidence>
<dbReference type="Pfam" id="PF17820">
    <property type="entry name" value="PDZ_6"/>
    <property type="match status" value="1"/>
</dbReference>
<evidence type="ECO:0000313" key="7">
    <source>
        <dbReference type="Proteomes" id="UP000094043"/>
    </source>
</evidence>
<reference evidence="6" key="2">
    <citation type="journal article" date="2022" name="Elife">
        <title>Obligate sexual reproduction of a homothallic fungus closely related to the Cryptococcus pathogenic species complex.</title>
        <authorList>
            <person name="Passer A.R."/>
            <person name="Clancey S.A."/>
            <person name="Shea T."/>
            <person name="David-Palma M."/>
            <person name="Averette A.F."/>
            <person name="Boekhout T."/>
            <person name="Porcel B.M."/>
            <person name="Nowrousian M."/>
            <person name="Cuomo C.A."/>
            <person name="Sun S."/>
            <person name="Heitman J."/>
            <person name="Coelho M.A."/>
        </authorList>
    </citation>
    <scope>NUCLEOTIDE SEQUENCE</scope>
    <source>
        <strain evidence="6">CBS 7841</strain>
    </source>
</reference>
<accession>A0A1E3IHW4</accession>
<dbReference type="InterPro" id="IPR035269">
    <property type="entry name" value="PSMD9"/>
</dbReference>
<dbReference type="InterPro" id="IPR036034">
    <property type="entry name" value="PDZ_sf"/>
</dbReference>
<dbReference type="EMBL" id="CP143787">
    <property type="protein sequence ID" value="WVN88390.1"/>
    <property type="molecule type" value="Genomic_DNA"/>
</dbReference>
<evidence type="ECO:0000313" key="6">
    <source>
        <dbReference type="EMBL" id="WVN88390.1"/>
    </source>
</evidence>
<dbReference type="OrthoDB" id="72325at2759"/>
<evidence type="ECO:0000256" key="2">
    <source>
        <dbReference type="ARBA" id="ARBA00023186"/>
    </source>
</evidence>
<keyword evidence="2" id="KW-0143">Chaperone</keyword>
<dbReference type="Gene3D" id="6.10.140.1710">
    <property type="match status" value="1"/>
</dbReference>
<dbReference type="Pfam" id="PF18265">
    <property type="entry name" value="Nas2_N"/>
    <property type="match status" value="1"/>
</dbReference>
<comment type="similarity">
    <text evidence="1">Belongs to the proteasome subunit p27 family.</text>
</comment>
<feature type="domain" description="Nas2 N-terminal" evidence="5">
    <location>
        <begin position="31"/>
        <end position="108"/>
    </location>
</feature>
<dbReference type="Gene3D" id="2.30.42.10">
    <property type="match status" value="1"/>
</dbReference>
<dbReference type="Proteomes" id="UP000094043">
    <property type="component" value="Chromosome 4"/>
</dbReference>
<dbReference type="GO" id="GO:0005737">
    <property type="term" value="C:cytoplasm"/>
    <property type="evidence" value="ECO:0007669"/>
    <property type="project" value="TreeGrafter"/>
</dbReference>
<dbReference type="RefSeq" id="XP_066069090.1">
    <property type="nucleotide sequence ID" value="XM_066212993.1"/>
</dbReference>
<dbReference type="SUPFAM" id="SSF50156">
    <property type="entry name" value="PDZ domain-like"/>
    <property type="match status" value="1"/>
</dbReference>
<dbReference type="AlphaFoldDB" id="A0A1E3IHW4"/>
<dbReference type="VEuPathDB" id="FungiDB:L203_02804"/>
<reference evidence="6" key="1">
    <citation type="submission" date="2016-06" db="EMBL/GenBank/DDBJ databases">
        <authorList>
            <person name="Cuomo C."/>
            <person name="Litvintseva A."/>
            <person name="Heitman J."/>
            <person name="Chen Y."/>
            <person name="Sun S."/>
            <person name="Springer D."/>
            <person name="Dromer F."/>
            <person name="Young S."/>
            <person name="Zeng Q."/>
            <person name="Chapman S."/>
            <person name="Gujja S."/>
            <person name="Saif S."/>
            <person name="Birren B."/>
        </authorList>
    </citation>
    <scope>NUCLEOTIDE SEQUENCE</scope>
    <source>
        <strain evidence="6">CBS 7841</strain>
    </source>
</reference>
<name>A0A1E3IHW4_9TREE</name>
<dbReference type="InterPro" id="IPR041489">
    <property type="entry name" value="PDZ_6"/>
</dbReference>
<reference evidence="6" key="3">
    <citation type="submission" date="2024-01" db="EMBL/GenBank/DDBJ databases">
        <authorList>
            <person name="Coelho M.A."/>
            <person name="David-Palma M."/>
            <person name="Shea T."/>
            <person name="Sun S."/>
            <person name="Cuomo C.A."/>
            <person name="Heitman J."/>
        </authorList>
    </citation>
    <scope>NUCLEOTIDE SEQUENCE</scope>
    <source>
        <strain evidence="6">CBS 7841</strain>
    </source>
</reference>
<dbReference type="GO" id="GO:0070682">
    <property type="term" value="P:proteasome regulatory particle assembly"/>
    <property type="evidence" value="ECO:0007669"/>
    <property type="project" value="InterPro"/>
</dbReference>
<dbReference type="FunFam" id="2.30.42.10:FF:000107">
    <property type="entry name" value="26S proteasome non-ATPase regulatory subunit 9"/>
    <property type="match status" value="1"/>
</dbReference>
<evidence type="ECO:0000259" key="5">
    <source>
        <dbReference type="Pfam" id="PF18265"/>
    </source>
</evidence>
<dbReference type="KEGG" id="cdep:91087808"/>
<feature type="domain" description="PDZ" evidence="4">
    <location>
        <begin position="159"/>
        <end position="200"/>
    </location>
</feature>
<organism evidence="6 7">
    <name type="scientific">Cryptococcus depauperatus CBS 7841</name>
    <dbReference type="NCBI Taxonomy" id="1295531"/>
    <lineage>
        <taxon>Eukaryota</taxon>
        <taxon>Fungi</taxon>
        <taxon>Dikarya</taxon>
        <taxon>Basidiomycota</taxon>
        <taxon>Agaricomycotina</taxon>
        <taxon>Tremellomycetes</taxon>
        <taxon>Tremellales</taxon>
        <taxon>Cryptococcaceae</taxon>
        <taxon>Cryptococcus</taxon>
    </lineage>
</organism>
<evidence type="ECO:0000256" key="1">
    <source>
        <dbReference type="ARBA" id="ARBA00005256"/>
    </source>
</evidence>
<dbReference type="InterPro" id="IPR040815">
    <property type="entry name" value="Nas2_N"/>
</dbReference>
<evidence type="ECO:0000256" key="3">
    <source>
        <dbReference type="ARBA" id="ARBA00068021"/>
    </source>
</evidence>
<dbReference type="GeneID" id="91087808"/>
<sequence length="242" mass="26238">MAFPPPEEPSILLLPLPHPDAYEEEPREYARALMQRRDEIEKEIDVLNDVLSSHGATASTPLVDNEGFPRADLDIYAIRHARSSLVRLRNDRQTVTDLLASALHNAFASSSGIPDNQTQSNGSYSTFIKPQANGDSAVLRPLPSTLSAEAWPERAVAKVNSVTEGSPAAQAGLKAQDIIYSFADVTYTSPGGIRDIGDIVSRSEGIALSVLVLRAQERICLTLTPRSNWDGRGTLGCHILPL</sequence>
<proteinExistence type="inferred from homology"/>
<keyword evidence="7" id="KW-1185">Reference proteome</keyword>
<dbReference type="PANTHER" id="PTHR12651:SF1">
    <property type="entry name" value="26S PROTEASOME NON-ATPASE REGULATORY SUBUNIT 9"/>
    <property type="match status" value="1"/>
</dbReference>
<dbReference type="PANTHER" id="PTHR12651">
    <property type="entry name" value="26S PROTEASOME NON-ATPASE REGULATORY SUBUNIT 9"/>
    <property type="match status" value="1"/>
</dbReference>
<dbReference type="GO" id="GO:0005634">
    <property type="term" value="C:nucleus"/>
    <property type="evidence" value="ECO:0007669"/>
    <property type="project" value="TreeGrafter"/>
</dbReference>
<protein>
    <recommendedName>
        <fullName evidence="3">Probable 26S proteasome regulatory subunit p27</fullName>
    </recommendedName>
</protein>